<feature type="domain" description="G-protein coupled receptors family 1 profile" evidence="10">
    <location>
        <begin position="41"/>
        <end position="288"/>
    </location>
</feature>
<dbReference type="PROSITE" id="PS50262">
    <property type="entry name" value="G_PROTEIN_RECEP_F1_2"/>
    <property type="match status" value="1"/>
</dbReference>
<dbReference type="KEGG" id="emc:129340232"/>
<feature type="transmembrane region" description="Helical" evidence="9">
    <location>
        <begin position="203"/>
        <end position="226"/>
    </location>
</feature>
<dbReference type="GO" id="GO:0004930">
    <property type="term" value="F:G protein-coupled receptor activity"/>
    <property type="evidence" value="ECO:0007669"/>
    <property type="project" value="InterPro"/>
</dbReference>
<protein>
    <submittedName>
        <fullName evidence="12">Olfactory receptor 10G6-like</fullName>
    </submittedName>
</protein>
<dbReference type="Proteomes" id="UP001190640">
    <property type="component" value="Chromosome 12"/>
</dbReference>
<keyword evidence="8" id="KW-0807">Transducer</keyword>
<proteinExistence type="predicted"/>
<name>A0AA97K6J8_EUBMA</name>
<evidence type="ECO:0000256" key="5">
    <source>
        <dbReference type="ARBA" id="ARBA00022725"/>
    </source>
</evidence>
<dbReference type="GO" id="GO:0005886">
    <property type="term" value="C:plasma membrane"/>
    <property type="evidence" value="ECO:0007669"/>
    <property type="project" value="UniProtKB-SubCell"/>
</dbReference>
<dbReference type="InterPro" id="IPR017452">
    <property type="entry name" value="GPCR_Rhodpsn_7TM"/>
</dbReference>
<gene>
    <name evidence="12" type="primary">LOC129340232</name>
</gene>
<evidence type="ECO:0000256" key="2">
    <source>
        <dbReference type="ARBA" id="ARBA00022475"/>
    </source>
</evidence>
<feature type="transmembrane region" description="Helical" evidence="9">
    <location>
        <begin position="238"/>
        <end position="260"/>
    </location>
</feature>
<evidence type="ECO:0000256" key="9">
    <source>
        <dbReference type="SAM" id="Phobius"/>
    </source>
</evidence>
<evidence type="ECO:0000256" key="8">
    <source>
        <dbReference type="ARBA" id="ARBA00023224"/>
    </source>
</evidence>
<dbReference type="InterPro" id="IPR000276">
    <property type="entry name" value="GPCR_Rhodpsn"/>
</dbReference>
<feature type="transmembrane region" description="Helical" evidence="9">
    <location>
        <begin position="102"/>
        <end position="120"/>
    </location>
</feature>
<dbReference type="PANTHER" id="PTHR26453">
    <property type="entry name" value="OLFACTORY RECEPTOR"/>
    <property type="match status" value="1"/>
</dbReference>
<evidence type="ECO:0000256" key="3">
    <source>
        <dbReference type="ARBA" id="ARBA00022606"/>
    </source>
</evidence>
<evidence type="ECO:0000256" key="4">
    <source>
        <dbReference type="ARBA" id="ARBA00022692"/>
    </source>
</evidence>
<comment type="subcellular location">
    <subcellularLocation>
        <location evidence="1">Cell membrane</location>
        <topology evidence="1">Multi-pass membrane protein</topology>
    </subcellularLocation>
</comment>
<dbReference type="Pfam" id="PF13853">
    <property type="entry name" value="7tm_4"/>
    <property type="match status" value="1"/>
</dbReference>
<dbReference type="PRINTS" id="PR00245">
    <property type="entry name" value="OLFACTORYR"/>
</dbReference>
<dbReference type="SUPFAM" id="SSF81321">
    <property type="entry name" value="Family A G protein-coupled receptor-like"/>
    <property type="match status" value="1"/>
</dbReference>
<dbReference type="GO" id="GO:0004984">
    <property type="term" value="F:olfactory receptor activity"/>
    <property type="evidence" value="ECO:0007669"/>
    <property type="project" value="InterPro"/>
</dbReference>
<reference evidence="12" key="1">
    <citation type="submission" date="2025-08" db="UniProtKB">
        <authorList>
            <consortium name="RefSeq"/>
        </authorList>
    </citation>
    <scope>IDENTIFICATION</scope>
    <source>
        <tissue evidence="12">Blood</tissue>
    </source>
</reference>
<evidence type="ECO:0000256" key="7">
    <source>
        <dbReference type="ARBA" id="ARBA00023136"/>
    </source>
</evidence>
<keyword evidence="4 9" id="KW-0812">Transmembrane</keyword>
<dbReference type="FunFam" id="1.20.1070.10:FF:000001">
    <property type="entry name" value="Olfactory receptor"/>
    <property type="match status" value="1"/>
</dbReference>
<sequence length="309" mass="34789">MECPNQTAPAAFIISGFPFPKELQVPLLLFFVLMYILTLCGNSLIVWVVASDVHLHKPMYWFLCHLSILDMAFSSIVVPRVIAGFIPGGKIISFGECMCQVFFLHFLGCTESLLYTVMAYDRFIAICKPLHYSNIMNWRTCLILSLGTMMGGCLNSTLETTLTFRLPYGWRNRIDYVFCDIPALLKLACADTTLNEMVILVDVGLVAMTCFILILTSYVYIVAAILRISSSEGRRRAFSTCTAHITVVVIYYVPVVFHYLRPASQDSIDGVVSMFYTTITPFLNPVIYTLRNKEMKTALSKLWAGNPPE</sequence>
<feature type="transmembrane region" description="Helical" evidence="9">
    <location>
        <begin position="272"/>
        <end position="290"/>
    </location>
</feature>
<organism evidence="11 12">
    <name type="scientific">Eublepharis macularius</name>
    <name type="common">Leopard gecko</name>
    <name type="synonym">Cyrtodactylus macularius</name>
    <dbReference type="NCBI Taxonomy" id="481883"/>
    <lineage>
        <taxon>Eukaryota</taxon>
        <taxon>Metazoa</taxon>
        <taxon>Chordata</taxon>
        <taxon>Craniata</taxon>
        <taxon>Vertebrata</taxon>
        <taxon>Euteleostomi</taxon>
        <taxon>Lepidosauria</taxon>
        <taxon>Squamata</taxon>
        <taxon>Bifurcata</taxon>
        <taxon>Gekkota</taxon>
        <taxon>Eublepharidae</taxon>
        <taxon>Eublepharinae</taxon>
        <taxon>Eublepharis</taxon>
    </lineage>
</organism>
<keyword evidence="7 9" id="KW-0472">Membrane</keyword>
<dbReference type="GeneID" id="129340232"/>
<feature type="transmembrane region" description="Helical" evidence="9">
    <location>
        <begin position="27"/>
        <end position="48"/>
    </location>
</feature>
<keyword evidence="2" id="KW-1003">Cell membrane</keyword>
<dbReference type="AlphaFoldDB" id="A0AA97K6J8"/>
<evidence type="ECO:0000259" key="10">
    <source>
        <dbReference type="PROSITE" id="PS50262"/>
    </source>
</evidence>
<evidence type="ECO:0000256" key="6">
    <source>
        <dbReference type="ARBA" id="ARBA00022989"/>
    </source>
</evidence>
<dbReference type="PRINTS" id="PR00237">
    <property type="entry name" value="GPCRRHODOPSN"/>
</dbReference>
<keyword evidence="6 9" id="KW-1133">Transmembrane helix</keyword>
<dbReference type="Gene3D" id="1.20.1070.10">
    <property type="entry name" value="Rhodopsin 7-helix transmembrane proteins"/>
    <property type="match status" value="1"/>
</dbReference>
<evidence type="ECO:0000256" key="1">
    <source>
        <dbReference type="ARBA" id="ARBA00004651"/>
    </source>
</evidence>
<feature type="transmembrane region" description="Helical" evidence="9">
    <location>
        <begin position="60"/>
        <end position="82"/>
    </location>
</feature>
<keyword evidence="5" id="KW-0552">Olfaction</keyword>
<keyword evidence="11" id="KW-1185">Reference proteome</keyword>
<feature type="transmembrane region" description="Helical" evidence="9">
    <location>
        <begin position="141"/>
        <end position="158"/>
    </location>
</feature>
<dbReference type="RefSeq" id="XP_054850867.1">
    <property type="nucleotide sequence ID" value="XM_054994892.1"/>
</dbReference>
<evidence type="ECO:0000313" key="11">
    <source>
        <dbReference type="Proteomes" id="UP001190640"/>
    </source>
</evidence>
<evidence type="ECO:0000313" key="12">
    <source>
        <dbReference type="RefSeq" id="XP_054850867.1"/>
    </source>
</evidence>
<dbReference type="InterPro" id="IPR000725">
    <property type="entry name" value="Olfact_rcpt"/>
</dbReference>
<accession>A0AA97K6J8</accession>
<keyword evidence="3" id="KW-0716">Sensory transduction</keyword>